<dbReference type="Proteomes" id="UP001654496">
    <property type="component" value="Segment"/>
</dbReference>
<accession>A0ACD4UH75</accession>
<protein>
    <submittedName>
        <fullName evidence="1">Uncharacterized protein</fullName>
    </submittedName>
</protein>
<evidence type="ECO:0000313" key="2">
    <source>
        <dbReference type="Proteomes" id="UP001654496"/>
    </source>
</evidence>
<dbReference type="EMBL" id="OR159659">
    <property type="protein sequence ID" value="WKW85488.1"/>
    <property type="molecule type" value="Genomic_DNA"/>
</dbReference>
<keyword evidence="2" id="KW-1185">Reference proteome</keyword>
<evidence type="ECO:0000313" key="1">
    <source>
        <dbReference type="EMBL" id="WKW85488.1"/>
    </source>
</evidence>
<name>A0ACD4UH75_9CAUD</name>
<reference evidence="1" key="1">
    <citation type="submission" date="2023-06" db="EMBL/GenBank/DDBJ databases">
        <authorList>
            <person name="DeJong R.J."/>
            <person name="Yoon E."/>
            <person name="Radersma M."/>
            <person name="Veenstra M."/>
            <person name="Churu J."/>
            <person name="Moleakunnel K."/>
            <person name="Weaver G."/>
            <person name="Hill E."/>
            <person name="Janvier A."/>
            <person name="Harlow L."/>
            <person name="Kramer C."/>
            <person name="Seinen K."/>
            <person name="Chen A."/>
            <person name="Minasian M."/>
            <person name="Doorn S."/>
            <person name="Dole C."/>
            <person name="Ramsey F."/>
            <person name="Nieze J."/>
            <person name="Baker A."/>
            <person name="Swierenga S."/>
            <person name="White A."/>
            <person name="Howland A."/>
            <person name="Ko C."/>
            <person name="Russell D.A."/>
            <person name="Jacobs-Sera D."/>
            <person name="Hatfull G.F."/>
        </authorList>
    </citation>
    <scope>NUCLEOTIDE SEQUENCE</scope>
</reference>
<proteinExistence type="predicted"/>
<gene>
    <name evidence="1" type="primary">36</name>
    <name evidence="1" type="ORF">SEA_REYNAULD_36</name>
</gene>
<sequence length="105" mass="11787">MELMGYPLVQATPSALLAGMVILIAMGRLIPKAQHDREMKFRDDLIVEERGDKVQWRDAALEAQRTVEAALEAARYITENETAATRLVETMQQKYTPQHGDGGQM</sequence>
<organism evidence="1 2">
    <name type="scientific">Rhodococcus phage Reynauld</name>
    <dbReference type="NCBI Taxonomy" id="3062845"/>
    <lineage>
        <taxon>Viruses</taxon>
        <taxon>Duplodnaviria</taxon>
        <taxon>Heunggongvirae</taxon>
        <taxon>Uroviricota</taxon>
        <taxon>Caudoviricetes</taxon>
        <taxon>Caudoviricetes incertae sedis</taxon>
        <taxon>Reynauldvirus</taxon>
        <taxon>Reynauldvirus reynauld</taxon>
    </lineage>
</organism>